<feature type="domain" description="DUF1595" evidence="5">
    <location>
        <begin position="392"/>
        <end position="452"/>
    </location>
</feature>
<dbReference type="InterPro" id="IPR036909">
    <property type="entry name" value="Cyt_c-like_dom_sf"/>
</dbReference>
<dbReference type="InterPro" id="IPR013042">
    <property type="entry name" value="DUF1592"/>
</dbReference>
<evidence type="ECO:0000259" key="4">
    <source>
        <dbReference type="Pfam" id="PF07631"/>
    </source>
</evidence>
<dbReference type="Pfam" id="PF07627">
    <property type="entry name" value="PSCyt3"/>
    <property type="match status" value="1"/>
</dbReference>
<comment type="caution">
    <text evidence="6">The sequence shown here is derived from an EMBL/GenBank/DDBJ whole genome shotgun (WGS) entry which is preliminary data.</text>
</comment>
<feature type="domain" description="DUF1587" evidence="2">
    <location>
        <begin position="140"/>
        <end position="201"/>
    </location>
</feature>
<dbReference type="InterPro" id="IPR013039">
    <property type="entry name" value="DUF1588"/>
</dbReference>
<protein>
    <recommendedName>
        <fullName evidence="8">Cytochrome c domain-containing protein</fullName>
    </recommendedName>
</protein>
<sequence length="804" mass="89137">MKKTGLVMSAAIAAALLLGIIVFLPDSPAPTPMPSSNIAVSAGLDQSNAALVDQYCVACHNATLKTGGLELDAYDVNNIEAHPDVWERVLRKLRANAMPPTGMPRPDEIRFAKFEEDVATALNTLALTNPNPGRTPTFSRLNRLQYQNAVRDILELSVDVSELLPKDDASYGFDNVNLTNLSPTLMERYLAAAEKISRLAVGASLTSPLSHVELVSADRTQEDRMEGLPFGTRGGTLFSYNFPRDGEYVIDVTLTRDRNENIEGLTEPHEVEVTIDGQRIDIFEVEPNRSERYATFYYSDQGAGTGLQTTATVTAGAHEVGVTFIRKNSALIESTRQPYEAHFNRDRHPRQQPAVLSVAVAGPYESAGISETAPRNRIFICQPDPQTSAGECARIIVSNLATKAFRRPISENDIETPLSFFEQVNGEKGFEAGIEMALRALLVSPEFLFRIEQDPAELDSGQVYALSDVELASRLSFFLWSSIPDEELLELATRDELSRTGVLEQQVKRMLADPRAESLASNFADQWLYLRNLDSVDPNLRLFPDFDDNLRQSMRKETEMLFGHIIDEDRNVMELLSADYTFLNERLARHYDIPNVYGDQFRKIDLDPNSPRIGLLGHGSVLTVTSYATRTSPVQRGKWVLENVLGIPPPPPPDDVPALAENESEVKIETMRDRMAQHRANPVCAACHEVMDPIGLVMEDFDAIGRIRNVNSDHPHIDTRGNLPGSEPLDGVIGLRNTLVKNPEAFVGTMSEKLLTYALGRGLEYYDAPAIRSILEDAAAEDYSFSSIVVALVNSTPFQMRRTL</sequence>
<name>A0A2A5WFM9_9GAMM</name>
<dbReference type="InterPro" id="IPR013043">
    <property type="entry name" value="DUF1595"/>
</dbReference>
<dbReference type="GO" id="GO:0020037">
    <property type="term" value="F:heme binding"/>
    <property type="evidence" value="ECO:0007669"/>
    <property type="project" value="InterPro"/>
</dbReference>
<gene>
    <name evidence="6" type="ORF">CNF02_02570</name>
</gene>
<evidence type="ECO:0008006" key="8">
    <source>
        <dbReference type="Google" id="ProtNLM"/>
    </source>
</evidence>
<evidence type="ECO:0000313" key="7">
    <source>
        <dbReference type="Proteomes" id="UP000219329"/>
    </source>
</evidence>
<evidence type="ECO:0000259" key="2">
    <source>
        <dbReference type="Pfam" id="PF07626"/>
    </source>
</evidence>
<accession>A0A2A5WFM9</accession>
<dbReference type="Pfam" id="PF07631">
    <property type="entry name" value="PSD4"/>
    <property type="match status" value="1"/>
</dbReference>
<reference evidence="6 7" key="1">
    <citation type="submission" date="2017-08" db="EMBL/GenBank/DDBJ databases">
        <title>Fine stratification of microbial communities through a metagenomic profile of the photic zone.</title>
        <authorList>
            <person name="Haro-Moreno J.M."/>
            <person name="Lopez-Perez M."/>
            <person name="De La Torre J."/>
            <person name="Picazo A."/>
            <person name="Camacho A."/>
            <person name="Rodriguez-Valera F."/>
        </authorList>
    </citation>
    <scope>NUCLEOTIDE SEQUENCE [LARGE SCALE GENOMIC DNA]</scope>
    <source>
        <strain evidence="6">MED-G28</strain>
    </source>
</reference>
<feature type="domain" description="DUF1585" evidence="1">
    <location>
        <begin position="728"/>
        <end position="798"/>
    </location>
</feature>
<proteinExistence type="predicted"/>
<evidence type="ECO:0000259" key="1">
    <source>
        <dbReference type="Pfam" id="PF07624"/>
    </source>
</evidence>
<evidence type="ECO:0000313" key="6">
    <source>
        <dbReference type="EMBL" id="PDH34926.1"/>
    </source>
</evidence>
<feature type="domain" description="DUF1592" evidence="4">
    <location>
        <begin position="466"/>
        <end position="593"/>
    </location>
</feature>
<dbReference type="Pfam" id="PF07637">
    <property type="entry name" value="PSD5"/>
    <property type="match status" value="1"/>
</dbReference>
<feature type="domain" description="DUF1588" evidence="3">
    <location>
        <begin position="612"/>
        <end position="709"/>
    </location>
</feature>
<evidence type="ECO:0000259" key="5">
    <source>
        <dbReference type="Pfam" id="PF07637"/>
    </source>
</evidence>
<dbReference type="AlphaFoldDB" id="A0A2A5WFM9"/>
<dbReference type="Pfam" id="PF07626">
    <property type="entry name" value="PSD3"/>
    <property type="match status" value="1"/>
</dbReference>
<dbReference type="Proteomes" id="UP000219329">
    <property type="component" value="Unassembled WGS sequence"/>
</dbReference>
<dbReference type="Pfam" id="PF07624">
    <property type="entry name" value="PSD2"/>
    <property type="match status" value="1"/>
</dbReference>
<dbReference type="GO" id="GO:0009055">
    <property type="term" value="F:electron transfer activity"/>
    <property type="evidence" value="ECO:0007669"/>
    <property type="project" value="InterPro"/>
</dbReference>
<dbReference type="SUPFAM" id="SSF46626">
    <property type="entry name" value="Cytochrome c"/>
    <property type="match status" value="1"/>
</dbReference>
<dbReference type="InterPro" id="IPR011478">
    <property type="entry name" value="DUF1585"/>
</dbReference>
<organism evidence="6 7">
    <name type="scientific">OM182 bacterium MED-G28</name>
    <dbReference type="NCBI Taxonomy" id="1986256"/>
    <lineage>
        <taxon>Bacteria</taxon>
        <taxon>Pseudomonadati</taxon>
        <taxon>Pseudomonadota</taxon>
        <taxon>Gammaproteobacteria</taxon>
        <taxon>OMG group</taxon>
        <taxon>OM182 clade</taxon>
    </lineage>
</organism>
<dbReference type="EMBL" id="NTJZ01000002">
    <property type="protein sequence ID" value="PDH34926.1"/>
    <property type="molecule type" value="Genomic_DNA"/>
</dbReference>
<evidence type="ECO:0000259" key="3">
    <source>
        <dbReference type="Pfam" id="PF07627"/>
    </source>
</evidence>
<dbReference type="InterPro" id="IPR013036">
    <property type="entry name" value="DUF1587"/>
</dbReference>